<dbReference type="PROSITE" id="PS50195">
    <property type="entry name" value="PX"/>
    <property type="match status" value="1"/>
</dbReference>
<evidence type="ECO:0000256" key="1">
    <source>
        <dbReference type="ARBA" id="ARBA00004481"/>
    </source>
</evidence>
<organism evidence="13 14">
    <name type="scientific">Arxiozyma heterogenica</name>
    <dbReference type="NCBI Taxonomy" id="278026"/>
    <lineage>
        <taxon>Eukaryota</taxon>
        <taxon>Fungi</taxon>
        <taxon>Dikarya</taxon>
        <taxon>Ascomycota</taxon>
        <taxon>Saccharomycotina</taxon>
        <taxon>Saccharomycetes</taxon>
        <taxon>Saccharomycetales</taxon>
        <taxon>Saccharomycetaceae</taxon>
        <taxon>Arxiozyma</taxon>
    </lineage>
</organism>
<dbReference type="GO" id="GO:0032266">
    <property type="term" value="F:phosphatidylinositol-3-phosphate binding"/>
    <property type="evidence" value="ECO:0007669"/>
    <property type="project" value="UniProtKB-ARBA"/>
</dbReference>
<dbReference type="InterPro" id="IPR051079">
    <property type="entry name" value="Sorting_Nexin_Autophagy"/>
</dbReference>
<evidence type="ECO:0000256" key="5">
    <source>
        <dbReference type="ARBA" id="ARBA00022753"/>
    </source>
</evidence>
<dbReference type="EMBL" id="JAWIZZ010000023">
    <property type="protein sequence ID" value="KAK5781965.1"/>
    <property type="molecule type" value="Genomic_DNA"/>
</dbReference>
<comment type="subcellular location">
    <subcellularLocation>
        <location evidence="1">Endosome membrane</location>
        <topology evidence="1">Peripheral membrane protein</topology>
    </subcellularLocation>
    <subcellularLocation>
        <location evidence="2">Preautophagosomal structure membrane</location>
        <topology evidence="2">Peripheral membrane protein</topology>
    </subcellularLocation>
</comment>
<proteinExistence type="inferred from homology"/>
<evidence type="ECO:0000256" key="8">
    <source>
        <dbReference type="ARBA" id="ARBA00023121"/>
    </source>
</evidence>
<dbReference type="Gene3D" id="1.20.1270.60">
    <property type="entry name" value="Arfaptin homology (AH) domain/BAR domain"/>
    <property type="match status" value="1"/>
</dbReference>
<evidence type="ECO:0000256" key="3">
    <source>
        <dbReference type="ARBA" id="ARBA00010883"/>
    </source>
</evidence>
<dbReference type="AlphaFoldDB" id="A0AAN8A9T2"/>
<keyword evidence="7" id="KW-0072">Autophagy</keyword>
<evidence type="ECO:0000259" key="12">
    <source>
        <dbReference type="PROSITE" id="PS50195"/>
    </source>
</evidence>
<dbReference type="Gene3D" id="3.30.1520.10">
    <property type="entry name" value="Phox-like domain"/>
    <property type="match status" value="1"/>
</dbReference>
<comment type="similarity">
    <text evidence="3">Belongs to the sorting nexin family.</text>
</comment>
<evidence type="ECO:0000256" key="7">
    <source>
        <dbReference type="ARBA" id="ARBA00023006"/>
    </source>
</evidence>
<name>A0AAN8A9T2_9SACH</name>
<dbReference type="InterPro" id="IPR027267">
    <property type="entry name" value="AH/BAR_dom_sf"/>
</dbReference>
<feature type="compositionally biased region" description="Low complexity" evidence="11">
    <location>
        <begin position="356"/>
        <end position="377"/>
    </location>
</feature>
<keyword evidence="4" id="KW-0813">Transport</keyword>
<sequence>MGSNSTKDTDIQKQCYDSDIISDISKLLSNNSNHSYSSIVHDTNNTNVQRMIHTKILQKDNPFLNNSNSNLLIKTKNQNQNQTQNNNLSQIFTMATEKIYKIKNPNGEYLKKDTQENTTMTNTDTAINDFDITKNDHKILTFQKKSHNNINSNGLKHTNITNNKPKIIISETINVSEGQGRNYIAYNIIYKSNSVRRRYSDFDSLRNLLIRLFLTTFIPPIPAKQNLKVFSKALTNSSANYLLPTDIGRSLELSLSKLNGPSNSPDDKFIRRRVKILTSFLNLLSDNDEIMNTSILVEFLNPNAPCWNDFITNSPTFSTLPKNILQCNPLDPTNTTRIHASLPIPSSSSIQHLKVNNNNNGNADTSSNSNNDLQNNSNATILKSDQSENIIESFGVIENNYKLYETICNSAYKYNKKIMKNFGDMTIDYKDLCQEFLNFSNRESQQLDLAEIFLYFSSAFDKSHNITNKLVTKFDNTIIDKLNEITYMASSVKELIKFQRLKYAQREMIKKTLQNKQNQLNKLQIGKDEFKSIDKIIDQEMGKSHQISFERPQRLPDDKDTSYTGRLFKGFNKLANMVRESVINQDIDPDLLMDSLNKEIEELKEICFVINNDLIFISKEIKEKQLSIFSQIRQDQWSLIMKICAKAFKEYAERNLKVWKELKSNYEIEEKSPKMASENR</sequence>
<keyword evidence="9" id="KW-0472">Membrane</keyword>
<dbReference type="SMART" id="SM00312">
    <property type="entry name" value="PX"/>
    <property type="match status" value="1"/>
</dbReference>
<dbReference type="SUPFAM" id="SSF64268">
    <property type="entry name" value="PX domain"/>
    <property type="match status" value="1"/>
</dbReference>
<gene>
    <name evidence="13" type="ORF">RI543_000618</name>
</gene>
<dbReference type="GO" id="GO:0006914">
    <property type="term" value="P:autophagy"/>
    <property type="evidence" value="ECO:0007669"/>
    <property type="project" value="UniProtKB-KW"/>
</dbReference>
<dbReference type="GO" id="GO:0034045">
    <property type="term" value="C:phagophore assembly site membrane"/>
    <property type="evidence" value="ECO:0007669"/>
    <property type="project" value="UniProtKB-SubCell"/>
</dbReference>
<evidence type="ECO:0000256" key="6">
    <source>
        <dbReference type="ARBA" id="ARBA00022927"/>
    </source>
</evidence>
<evidence type="ECO:0000256" key="9">
    <source>
        <dbReference type="ARBA" id="ARBA00023136"/>
    </source>
</evidence>
<evidence type="ECO:0000256" key="2">
    <source>
        <dbReference type="ARBA" id="ARBA00004623"/>
    </source>
</evidence>
<dbReference type="PANTHER" id="PTHR46979:SF1">
    <property type="entry name" value="AUTOPHAGY-RELATED PROTEIN 20"/>
    <property type="match status" value="1"/>
</dbReference>
<protein>
    <recommendedName>
        <fullName evidence="10">Autophagy-related protein 20</fullName>
    </recommendedName>
</protein>
<comment type="caution">
    <text evidence="13">The sequence shown here is derived from an EMBL/GenBank/DDBJ whole genome shotgun (WGS) entry which is preliminary data.</text>
</comment>
<evidence type="ECO:0000313" key="14">
    <source>
        <dbReference type="Proteomes" id="UP001306508"/>
    </source>
</evidence>
<evidence type="ECO:0000313" key="13">
    <source>
        <dbReference type="EMBL" id="KAK5781965.1"/>
    </source>
</evidence>
<dbReference type="InterPro" id="IPR036871">
    <property type="entry name" value="PX_dom_sf"/>
</dbReference>
<keyword evidence="8" id="KW-0446">Lipid-binding</keyword>
<dbReference type="InterPro" id="IPR001683">
    <property type="entry name" value="PX_dom"/>
</dbReference>
<keyword evidence="6" id="KW-0653">Protein transport</keyword>
<dbReference type="Proteomes" id="UP001306508">
    <property type="component" value="Unassembled WGS sequence"/>
</dbReference>
<feature type="region of interest" description="Disordered" evidence="11">
    <location>
        <begin position="350"/>
        <end position="377"/>
    </location>
</feature>
<dbReference type="Pfam" id="PF00787">
    <property type="entry name" value="PX"/>
    <property type="match status" value="1"/>
</dbReference>
<dbReference type="GO" id="GO:0010008">
    <property type="term" value="C:endosome membrane"/>
    <property type="evidence" value="ECO:0007669"/>
    <property type="project" value="UniProtKB-SubCell"/>
</dbReference>
<evidence type="ECO:0000256" key="11">
    <source>
        <dbReference type="SAM" id="MobiDB-lite"/>
    </source>
</evidence>
<accession>A0AAN8A9T2</accession>
<feature type="domain" description="PX" evidence="12">
    <location>
        <begin position="149"/>
        <end position="307"/>
    </location>
</feature>
<evidence type="ECO:0000256" key="4">
    <source>
        <dbReference type="ARBA" id="ARBA00022448"/>
    </source>
</evidence>
<evidence type="ECO:0000256" key="10">
    <source>
        <dbReference type="ARBA" id="ARBA00039251"/>
    </source>
</evidence>
<keyword evidence="14" id="KW-1185">Reference proteome</keyword>
<keyword evidence="5" id="KW-0967">Endosome</keyword>
<dbReference type="GO" id="GO:0015031">
    <property type="term" value="P:protein transport"/>
    <property type="evidence" value="ECO:0007669"/>
    <property type="project" value="UniProtKB-KW"/>
</dbReference>
<dbReference type="PANTHER" id="PTHR46979">
    <property type="entry name" value="SORTING NEXIN-41"/>
    <property type="match status" value="1"/>
</dbReference>
<reference evidence="14" key="1">
    <citation type="submission" date="2023-07" db="EMBL/GenBank/DDBJ databases">
        <title>A draft genome of Kazachstania heterogenica Y-27499.</title>
        <authorList>
            <person name="Donic C."/>
            <person name="Kralova J.S."/>
            <person name="Fidel L."/>
            <person name="Ben-Dor S."/>
            <person name="Jung S."/>
        </authorList>
    </citation>
    <scope>NUCLEOTIDE SEQUENCE [LARGE SCALE GENOMIC DNA]</scope>
    <source>
        <strain evidence="14">Y27499</strain>
    </source>
</reference>